<dbReference type="EC" id="3.2.1.40" evidence="2"/>
<feature type="domain" description="Alpha-L-rhamnosidase six-hairpin glycosidase" evidence="4">
    <location>
        <begin position="7"/>
        <end position="56"/>
    </location>
</feature>
<evidence type="ECO:0000259" key="4">
    <source>
        <dbReference type="Pfam" id="PF17389"/>
    </source>
</evidence>
<dbReference type="PANTHER" id="PTHR33307:SF6">
    <property type="entry name" value="ALPHA-RHAMNOSIDASE (EUROFUNG)-RELATED"/>
    <property type="match status" value="1"/>
</dbReference>
<dbReference type="InterPro" id="IPR035396">
    <property type="entry name" value="Bac_rhamnosid6H"/>
</dbReference>
<dbReference type="SUPFAM" id="SSF48208">
    <property type="entry name" value="Six-hairpin glycosidases"/>
    <property type="match status" value="1"/>
</dbReference>
<feature type="domain" description="Alpha-L-rhamnosidase six-hairpin glycosidase" evidence="4">
    <location>
        <begin position="101"/>
        <end position="197"/>
    </location>
</feature>
<dbReference type="OrthoDB" id="10036721at2759"/>
<dbReference type="InterPro" id="IPR016007">
    <property type="entry name" value="Alpha_rhamnosid"/>
</dbReference>
<dbReference type="EMBL" id="ML735266">
    <property type="protein sequence ID" value="KAE8389434.1"/>
    <property type="molecule type" value="Genomic_DNA"/>
</dbReference>
<dbReference type="Gene3D" id="1.50.10.10">
    <property type="match status" value="1"/>
</dbReference>
<accession>A0A5N7C5P1</accession>
<feature type="compositionally biased region" description="Basic residues" evidence="3">
    <location>
        <begin position="54"/>
        <end position="65"/>
    </location>
</feature>
<dbReference type="PANTHER" id="PTHR33307">
    <property type="entry name" value="ALPHA-RHAMNOSIDASE (EUROFUNG)"/>
    <property type="match status" value="1"/>
</dbReference>
<dbReference type="Proteomes" id="UP000326877">
    <property type="component" value="Unassembled WGS sequence"/>
</dbReference>
<reference evidence="5" key="1">
    <citation type="submission" date="2019-04" db="EMBL/GenBank/DDBJ databases">
        <title>Friends and foes A comparative genomics studyof 23 Aspergillus species from section Flavi.</title>
        <authorList>
            <consortium name="DOE Joint Genome Institute"/>
            <person name="Kjaerbolling I."/>
            <person name="Vesth T."/>
            <person name="Frisvad J.C."/>
            <person name="Nybo J.L."/>
            <person name="Theobald S."/>
            <person name="Kildgaard S."/>
            <person name="Isbrandt T."/>
            <person name="Kuo A."/>
            <person name="Sato A."/>
            <person name="Lyhne E.K."/>
            <person name="Kogle M.E."/>
            <person name="Wiebenga A."/>
            <person name="Kun R.S."/>
            <person name="Lubbers R.J."/>
            <person name="Makela M.R."/>
            <person name="Barry K."/>
            <person name="Chovatia M."/>
            <person name="Clum A."/>
            <person name="Daum C."/>
            <person name="Haridas S."/>
            <person name="He G."/>
            <person name="LaButti K."/>
            <person name="Lipzen A."/>
            <person name="Mondo S."/>
            <person name="Riley R."/>
            <person name="Salamov A."/>
            <person name="Simmons B.A."/>
            <person name="Magnuson J.K."/>
            <person name="Henrissat B."/>
            <person name="Mortensen U.H."/>
            <person name="Larsen T.O."/>
            <person name="Devries R.P."/>
            <person name="Grigoriev I.V."/>
            <person name="Machida M."/>
            <person name="Baker S.E."/>
            <person name="Andersen M.R."/>
        </authorList>
    </citation>
    <scope>NUCLEOTIDE SEQUENCE [LARGE SCALE GENOMIC DNA]</scope>
    <source>
        <strain evidence="5">IBT 14317</strain>
    </source>
</reference>
<evidence type="ECO:0000256" key="2">
    <source>
        <dbReference type="ARBA" id="ARBA00012652"/>
    </source>
</evidence>
<feature type="region of interest" description="Disordered" evidence="3">
    <location>
        <begin position="50"/>
        <end position="80"/>
    </location>
</feature>
<dbReference type="Pfam" id="PF17389">
    <property type="entry name" value="Bac_rhamnosid6H"/>
    <property type="match status" value="2"/>
</dbReference>
<dbReference type="InterPro" id="IPR008928">
    <property type="entry name" value="6-hairpin_glycosidase_sf"/>
</dbReference>
<dbReference type="AlphaFoldDB" id="A0A5N7C5P1"/>
<sequence length="197" mass="21723">MRLVSLSVGWGDASVMIPWTLNRPYGDKQALADHYSSMCRWVDFPTRRAQNRSWTRRPTTKKPRANWKTTSSIPGTTGARGLRPSKGSFGSIRYIIFASGTVATAYLAHSAALLAEIASILGKQEDAQRYSYLADEARTAWRAAFLQAGGRRIGDDKQDDYLPAIAFDLLSVNEKKNAVGRLVQLVKKVGCHVGTGF</sequence>
<proteinExistence type="predicted"/>
<comment type="catalytic activity">
    <reaction evidence="1">
        <text>Hydrolysis of terminal non-reducing alpha-L-rhamnose residues in alpha-L-rhamnosides.</text>
        <dbReference type="EC" id="3.2.1.40"/>
    </reaction>
</comment>
<dbReference type="GO" id="GO:0030596">
    <property type="term" value="F:alpha-L-rhamnosidase activity"/>
    <property type="evidence" value="ECO:0007669"/>
    <property type="project" value="UniProtKB-EC"/>
</dbReference>
<dbReference type="GO" id="GO:0005975">
    <property type="term" value="P:carbohydrate metabolic process"/>
    <property type="evidence" value="ECO:0007669"/>
    <property type="project" value="InterPro"/>
</dbReference>
<evidence type="ECO:0000256" key="1">
    <source>
        <dbReference type="ARBA" id="ARBA00001445"/>
    </source>
</evidence>
<dbReference type="InterPro" id="IPR012341">
    <property type="entry name" value="6hp_glycosidase-like_sf"/>
</dbReference>
<name>A0A5N7C5P1_PETAA</name>
<evidence type="ECO:0000256" key="3">
    <source>
        <dbReference type="SAM" id="MobiDB-lite"/>
    </source>
</evidence>
<evidence type="ECO:0000313" key="5">
    <source>
        <dbReference type="EMBL" id="KAE8389434.1"/>
    </source>
</evidence>
<gene>
    <name evidence="5" type="ORF">BDV23DRAFT_157256</name>
</gene>
<protein>
    <recommendedName>
        <fullName evidence="2">alpha-L-rhamnosidase</fullName>
        <ecNumber evidence="2">3.2.1.40</ecNumber>
    </recommendedName>
</protein>
<organism evidence="5">
    <name type="scientific">Petromyces alliaceus</name>
    <name type="common">Aspergillus alliaceus</name>
    <dbReference type="NCBI Taxonomy" id="209559"/>
    <lineage>
        <taxon>Eukaryota</taxon>
        <taxon>Fungi</taxon>
        <taxon>Dikarya</taxon>
        <taxon>Ascomycota</taxon>
        <taxon>Pezizomycotina</taxon>
        <taxon>Eurotiomycetes</taxon>
        <taxon>Eurotiomycetidae</taxon>
        <taxon>Eurotiales</taxon>
        <taxon>Aspergillaceae</taxon>
        <taxon>Aspergillus</taxon>
        <taxon>Aspergillus subgen. Circumdati</taxon>
    </lineage>
</organism>